<evidence type="ECO:0000313" key="1">
    <source>
        <dbReference type="EMBL" id="TFY65731.1"/>
    </source>
</evidence>
<sequence length="153" mass="16856">MGHLSTILHEVEWYVHRDALQRVRNASSLTAATIGTESVSRLSGAFTGNTTDTRRIIRLQKAGRAMKAMAYRDAPWKFEDVRTFNSCIRKDKTKNTVTDSNTSVCRCPVHREVVAKNPLPDGPGIVVLPVLLLGGSPSLVVPTGDPVSEERTW</sequence>
<keyword evidence="2" id="KW-1185">Reference proteome</keyword>
<proteinExistence type="predicted"/>
<dbReference type="AlphaFoldDB" id="A0A4Y9YVW7"/>
<accession>A0A4Y9YVW7</accession>
<evidence type="ECO:0000313" key="2">
    <source>
        <dbReference type="Proteomes" id="UP000298327"/>
    </source>
</evidence>
<protein>
    <submittedName>
        <fullName evidence="1">Uncharacterized protein</fullName>
    </submittedName>
</protein>
<name>A0A4Y9YVW7_9AGAM</name>
<dbReference type="Proteomes" id="UP000298327">
    <property type="component" value="Unassembled WGS sequence"/>
</dbReference>
<dbReference type="EMBL" id="SEOQ01000313">
    <property type="protein sequence ID" value="TFY65731.1"/>
    <property type="molecule type" value="Genomic_DNA"/>
</dbReference>
<reference evidence="1 2" key="1">
    <citation type="submission" date="2019-02" db="EMBL/GenBank/DDBJ databases">
        <title>Genome sequencing of the rare red list fungi Dentipellis fragilis.</title>
        <authorList>
            <person name="Buettner E."/>
            <person name="Kellner H."/>
        </authorList>
    </citation>
    <scope>NUCLEOTIDE SEQUENCE [LARGE SCALE GENOMIC DNA]</scope>
    <source>
        <strain evidence="1 2">DSM 105465</strain>
    </source>
</reference>
<organism evidence="1 2">
    <name type="scientific">Dentipellis fragilis</name>
    <dbReference type="NCBI Taxonomy" id="205917"/>
    <lineage>
        <taxon>Eukaryota</taxon>
        <taxon>Fungi</taxon>
        <taxon>Dikarya</taxon>
        <taxon>Basidiomycota</taxon>
        <taxon>Agaricomycotina</taxon>
        <taxon>Agaricomycetes</taxon>
        <taxon>Russulales</taxon>
        <taxon>Hericiaceae</taxon>
        <taxon>Dentipellis</taxon>
    </lineage>
</organism>
<gene>
    <name evidence="1" type="ORF">EVG20_g5360</name>
</gene>
<comment type="caution">
    <text evidence="1">The sequence shown here is derived from an EMBL/GenBank/DDBJ whole genome shotgun (WGS) entry which is preliminary data.</text>
</comment>